<sequence>MIQLHLRQSASQFHIACASYSLNNLLCIELTKIFYLSKKDFGG</sequence>
<name>A0A0E9WC74_ANGAN</name>
<organism evidence="1">
    <name type="scientific">Anguilla anguilla</name>
    <name type="common">European freshwater eel</name>
    <name type="synonym">Muraena anguilla</name>
    <dbReference type="NCBI Taxonomy" id="7936"/>
    <lineage>
        <taxon>Eukaryota</taxon>
        <taxon>Metazoa</taxon>
        <taxon>Chordata</taxon>
        <taxon>Craniata</taxon>
        <taxon>Vertebrata</taxon>
        <taxon>Euteleostomi</taxon>
        <taxon>Actinopterygii</taxon>
        <taxon>Neopterygii</taxon>
        <taxon>Teleostei</taxon>
        <taxon>Anguilliformes</taxon>
        <taxon>Anguillidae</taxon>
        <taxon>Anguilla</taxon>
    </lineage>
</organism>
<reference evidence="1" key="2">
    <citation type="journal article" date="2015" name="Fish Shellfish Immunol.">
        <title>Early steps in the European eel (Anguilla anguilla)-Vibrio vulnificus interaction in the gills: Role of the RtxA13 toxin.</title>
        <authorList>
            <person name="Callol A."/>
            <person name="Pajuelo D."/>
            <person name="Ebbesson L."/>
            <person name="Teles M."/>
            <person name="MacKenzie S."/>
            <person name="Amaro C."/>
        </authorList>
    </citation>
    <scope>NUCLEOTIDE SEQUENCE</scope>
</reference>
<proteinExistence type="predicted"/>
<dbReference type="AlphaFoldDB" id="A0A0E9WC74"/>
<reference evidence="1" key="1">
    <citation type="submission" date="2014-11" db="EMBL/GenBank/DDBJ databases">
        <authorList>
            <person name="Amaro Gonzalez C."/>
        </authorList>
    </citation>
    <scope>NUCLEOTIDE SEQUENCE</scope>
</reference>
<evidence type="ECO:0000313" key="1">
    <source>
        <dbReference type="EMBL" id="JAH87891.1"/>
    </source>
</evidence>
<accession>A0A0E9WC74</accession>
<protein>
    <submittedName>
        <fullName evidence="1">Uncharacterized protein</fullName>
    </submittedName>
</protein>
<dbReference type="EMBL" id="GBXM01020686">
    <property type="protein sequence ID" value="JAH87891.1"/>
    <property type="molecule type" value="Transcribed_RNA"/>
</dbReference>